<dbReference type="GO" id="GO:0005778">
    <property type="term" value="C:peroxisomal membrane"/>
    <property type="evidence" value="ECO:0007669"/>
    <property type="project" value="UniProtKB-SubCell"/>
</dbReference>
<evidence type="ECO:0000256" key="4">
    <source>
        <dbReference type="ARBA" id="ARBA00023010"/>
    </source>
</evidence>
<comment type="similarity">
    <text evidence="1 10">Belongs to the peroxin-14 family.</text>
</comment>
<keyword evidence="4" id="KW-0811">Translocation</keyword>
<protein>
    <recommendedName>
        <fullName evidence="7 10">Peroxisomal membrane protein PEX14</fullName>
    </recommendedName>
    <alternativeName>
        <fullName evidence="8 10">Peroxin-14</fullName>
    </alternativeName>
</protein>
<evidence type="ECO:0000256" key="5">
    <source>
        <dbReference type="ARBA" id="ARBA00023136"/>
    </source>
</evidence>
<name>A0A0M9VX04_ESCWE</name>
<feature type="region of interest" description="Disordered" evidence="11">
    <location>
        <begin position="49"/>
        <end position="72"/>
    </location>
</feature>
<evidence type="ECO:0000256" key="3">
    <source>
        <dbReference type="ARBA" id="ARBA00022927"/>
    </source>
</evidence>
<evidence type="ECO:0000256" key="2">
    <source>
        <dbReference type="ARBA" id="ARBA00022448"/>
    </source>
</evidence>
<dbReference type="GO" id="GO:0005102">
    <property type="term" value="F:signaling receptor binding"/>
    <property type="evidence" value="ECO:0007669"/>
    <property type="project" value="TreeGrafter"/>
</dbReference>
<comment type="caution">
    <text evidence="13">The sequence shown here is derived from an EMBL/GenBank/DDBJ whole genome shotgun (WGS) entry which is preliminary data.</text>
</comment>
<evidence type="ECO:0000256" key="8">
    <source>
        <dbReference type="ARBA" id="ARBA00029691"/>
    </source>
</evidence>
<dbReference type="GO" id="GO:1990429">
    <property type="term" value="C:peroxisomal importomer complex"/>
    <property type="evidence" value="ECO:0007669"/>
    <property type="project" value="TreeGrafter"/>
</dbReference>
<dbReference type="STRING" id="150374.A0A0M9VX04"/>
<proteinExistence type="inferred from homology"/>
<dbReference type="OrthoDB" id="5549158at2759"/>
<dbReference type="InterPro" id="IPR036388">
    <property type="entry name" value="WH-like_DNA-bd_sf"/>
</dbReference>
<evidence type="ECO:0000256" key="1">
    <source>
        <dbReference type="ARBA" id="ARBA00005443"/>
    </source>
</evidence>
<keyword evidence="6 10" id="KW-0576">Peroxisome</keyword>
<dbReference type="Proteomes" id="UP000053831">
    <property type="component" value="Unassembled WGS sequence"/>
</dbReference>
<dbReference type="Gene3D" id="1.10.10.10">
    <property type="entry name" value="Winged helix-like DNA-binding domain superfamily/Winged helix DNA-binding domain"/>
    <property type="match status" value="1"/>
</dbReference>
<dbReference type="AlphaFoldDB" id="A0A0M9VX04"/>
<dbReference type="PANTHER" id="PTHR23058:SF0">
    <property type="entry name" value="PEROXISOMAL MEMBRANE PROTEIN PEX14"/>
    <property type="match status" value="1"/>
</dbReference>
<reference evidence="13 14" key="1">
    <citation type="submission" date="2015-07" db="EMBL/GenBank/DDBJ databases">
        <title>The genome of the fungus Escovopsis weberi, a specialized disease agent of ant agriculture.</title>
        <authorList>
            <person name="de Man T.J."/>
            <person name="Stajich J.E."/>
            <person name="Kubicek C.P."/>
            <person name="Chenthamara K."/>
            <person name="Atanasova L."/>
            <person name="Druzhinina I.S."/>
            <person name="Birnbaum S."/>
            <person name="Barribeau S.M."/>
            <person name="Teiling C."/>
            <person name="Suen G."/>
            <person name="Currie C."/>
            <person name="Gerardo N.M."/>
        </authorList>
    </citation>
    <scope>NUCLEOTIDE SEQUENCE [LARGE SCALE GENOMIC DNA]</scope>
</reference>
<comment type="function">
    <text evidence="10">Component of the PEX13-PEX14 docking complex, a translocon channel that specifically mediates the import of peroxisomal cargo proteins bound to PEX5 receptor. The PEX13-PEX14 docking complex forms a large import pore which can be opened to a diameter of about 9 nm. Mechanistically, PEX5 receptor along with cargo proteins associates with the PEX14 subunit of the PEX13-PEX14 docking complex in the cytosol, leading to the insertion of the receptor into the organelle membrane with the concomitant translocation of the cargo into the peroxisome matrix.</text>
</comment>
<feature type="region of interest" description="Disordered" evidence="11">
    <location>
        <begin position="321"/>
        <end position="353"/>
    </location>
</feature>
<dbReference type="PANTHER" id="PTHR23058">
    <property type="entry name" value="PEROXISOMAL MEMBRANE PROTEIN PEX14"/>
    <property type="match status" value="1"/>
</dbReference>
<keyword evidence="3 10" id="KW-0653">Protein transport</keyword>
<evidence type="ECO:0000256" key="7">
    <source>
        <dbReference type="ARBA" id="ARBA00029502"/>
    </source>
</evidence>
<sequence length="353" mass="38607">MAIREDLVSSAAQFLQDPNVASSSVENKIVFLRTKNLTQEEINAALARAGGSAPPPYQGGHSGPPAQYYQPYPQHAWSPNQVPGRDWRDWFIMATVMGGVGYGLFSLGKRYVYPLVAPPTPERLEEDKKSIEEQFERAFSLVDQLSKDTEALKEAEKQRTERLDTTLSELETVMTDLKMSNRRREDDTQRIRDEVQALKDAIPKAVNNQKDITNNRLSEINTELVSLRTLVSQRMKAPAPTVPSPPSTYMPRMNGGTSPPMGPANRLMPSANDASNENSVTPTPVSEPPRSLAQSTFNRISGSSFSTSEVKASIPAWQMAMANKNTAPSPSPSPVSNAAETAKDSDTAVSSSP</sequence>
<evidence type="ECO:0000256" key="9">
    <source>
        <dbReference type="ARBA" id="ARBA00046271"/>
    </source>
</evidence>
<keyword evidence="2 10" id="KW-0813">Transport</keyword>
<evidence type="ECO:0000256" key="6">
    <source>
        <dbReference type="ARBA" id="ARBA00023140"/>
    </source>
</evidence>
<feature type="compositionally biased region" description="Polar residues" evidence="11">
    <location>
        <begin position="272"/>
        <end position="284"/>
    </location>
</feature>
<evidence type="ECO:0000313" key="14">
    <source>
        <dbReference type="Proteomes" id="UP000053831"/>
    </source>
</evidence>
<organism evidence="13 14">
    <name type="scientific">Escovopsis weberi</name>
    <dbReference type="NCBI Taxonomy" id="150374"/>
    <lineage>
        <taxon>Eukaryota</taxon>
        <taxon>Fungi</taxon>
        <taxon>Dikarya</taxon>
        <taxon>Ascomycota</taxon>
        <taxon>Pezizomycotina</taxon>
        <taxon>Sordariomycetes</taxon>
        <taxon>Hypocreomycetidae</taxon>
        <taxon>Hypocreales</taxon>
        <taxon>Hypocreaceae</taxon>
        <taxon>Escovopsis</taxon>
    </lineage>
</organism>
<evidence type="ECO:0000259" key="12">
    <source>
        <dbReference type="Pfam" id="PF04695"/>
    </source>
</evidence>
<dbReference type="Pfam" id="PF04695">
    <property type="entry name" value="Pex14_N"/>
    <property type="match status" value="1"/>
</dbReference>
<accession>A0A0M9VX04</accession>
<comment type="subcellular location">
    <subcellularLocation>
        <location evidence="9 10">Peroxisome membrane</location>
    </subcellularLocation>
</comment>
<feature type="domain" description="Peroxisome membrane anchor protein Pex14p N-terminal" evidence="12">
    <location>
        <begin position="4"/>
        <end position="48"/>
    </location>
</feature>
<dbReference type="InterPro" id="IPR006785">
    <property type="entry name" value="Pex14_N"/>
</dbReference>
<evidence type="ECO:0000256" key="10">
    <source>
        <dbReference type="RuleBase" id="RU367032"/>
    </source>
</evidence>
<keyword evidence="14" id="KW-1185">Reference proteome</keyword>
<keyword evidence="5 10" id="KW-0472">Membrane</keyword>
<dbReference type="GO" id="GO:0016560">
    <property type="term" value="P:protein import into peroxisome matrix, docking"/>
    <property type="evidence" value="ECO:0007669"/>
    <property type="project" value="UniProtKB-UniRule"/>
</dbReference>
<dbReference type="EMBL" id="LGSR01000002">
    <property type="protein sequence ID" value="KOS22662.1"/>
    <property type="molecule type" value="Genomic_DNA"/>
</dbReference>
<gene>
    <name evidence="13" type="ORF">ESCO_003785</name>
</gene>
<feature type="region of interest" description="Disordered" evidence="11">
    <location>
        <begin position="235"/>
        <end position="293"/>
    </location>
</feature>
<evidence type="ECO:0000313" key="13">
    <source>
        <dbReference type="EMBL" id="KOS22662.1"/>
    </source>
</evidence>
<dbReference type="InterPro" id="IPR025655">
    <property type="entry name" value="PEX14"/>
</dbReference>
<evidence type="ECO:0000256" key="11">
    <source>
        <dbReference type="SAM" id="MobiDB-lite"/>
    </source>
</evidence>